<dbReference type="Proteomes" id="UP000005580">
    <property type="component" value="Unassembled WGS sequence"/>
</dbReference>
<feature type="transmembrane region" description="Helical" evidence="10">
    <location>
        <begin position="81"/>
        <end position="102"/>
    </location>
</feature>
<comment type="caution">
    <text evidence="11">The sequence shown here is derived from an EMBL/GenBank/DDBJ whole genome shotgun (WGS) entry which is preliminary data.</text>
</comment>
<evidence type="ECO:0000256" key="10">
    <source>
        <dbReference type="SAM" id="Phobius"/>
    </source>
</evidence>
<dbReference type="Pfam" id="PF01554">
    <property type="entry name" value="MatE"/>
    <property type="match status" value="2"/>
</dbReference>
<feature type="transmembrane region" description="Helical" evidence="10">
    <location>
        <begin position="143"/>
        <end position="163"/>
    </location>
</feature>
<reference evidence="11" key="1">
    <citation type="submission" date="2011-01" db="EMBL/GenBank/DDBJ databases">
        <authorList>
            <person name="Muzny D."/>
            <person name="Qin X."/>
            <person name="Buhay C."/>
            <person name="Dugan-Rocha S."/>
            <person name="Ding Y."/>
            <person name="Chen G."/>
            <person name="Hawes A."/>
            <person name="Holder M."/>
            <person name="Jhangiani S."/>
            <person name="Johnson A."/>
            <person name="Khan Z."/>
            <person name="Li Z."/>
            <person name="Liu W."/>
            <person name="Liu X."/>
            <person name="Perez L."/>
            <person name="Shen H."/>
            <person name="Wang Q."/>
            <person name="Watt J."/>
            <person name="Xi L."/>
            <person name="Xin Y."/>
            <person name="Zhou J."/>
            <person name="Deng J."/>
            <person name="Jiang H."/>
            <person name="Liu Y."/>
            <person name="Qu J."/>
            <person name="Song X.-Z."/>
            <person name="Zhang L."/>
            <person name="Villasana D."/>
            <person name="Johnson A."/>
            <person name="Liu J."/>
            <person name="Liyanage D."/>
            <person name="Lorensuhewa L."/>
            <person name="Robinson T."/>
            <person name="Song A."/>
            <person name="Song B.-B."/>
            <person name="Dinh H."/>
            <person name="Thornton R."/>
            <person name="Coyle M."/>
            <person name="Francisco L."/>
            <person name="Jackson L."/>
            <person name="Javaid M."/>
            <person name="Korchina V."/>
            <person name="Kovar C."/>
            <person name="Mata R."/>
            <person name="Mathew T."/>
            <person name="Ngo R."/>
            <person name="Nguyen L."/>
            <person name="Nguyen N."/>
            <person name="Okwuonu G."/>
            <person name="Ongeri F."/>
            <person name="Pham C."/>
            <person name="Simmons D."/>
            <person name="Wilczek-Boney K."/>
            <person name="Hale W."/>
            <person name="Jakkamsetti A."/>
            <person name="Pham P."/>
            <person name="Ruth R."/>
            <person name="San Lucas F."/>
            <person name="Warren J."/>
            <person name="Zhang J."/>
            <person name="Zhao Z."/>
            <person name="Zhou C."/>
            <person name="Zhu D."/>
            <person name="Lee S."/>
            <person name="Bess C."/>
            <person name="Blankenburg K."/>
            <person name="Forbes L."/>
            <person name="Fu Q."/>
            <person name="Gubbala S."/>
            <person name="Hirani K."/>
            <person name="Jayaseelan J.C."/>
            <person name="Lara F."/>
            <person name="Munidasa M."/>
            <person name="Palculict T."/>
            <person name="Patil S."/>
            <person name="Pu L.-L."/>
            <person name="Saada N."/>
            <person name="Tang L."/>
            <person name="Weissenberger G."/>
            <person name="Zhu Y."/>
            <person name="Hemphill L."/>
            <person name="Shang Y."/>
            <person name="Youmans B."/>
            <person name="Ayvaz T."/>
            <person name="Ross M."/>
            <person name="Santibanez J."/>
            <person name="Aqrawi P."/>
            <person name="Gross S."/>
            <person name="Joshi V."/>
            <person name="Fowler G."/>
            <person name="Nazareth L."/>
            <person name="Reid J."/>
            <person name="Worley K."/>
            <person name="Petrosino J."/>
            <person name="Highlander S."/>
            <person name="Gibbs R."/>
        </authorList>
    </citation>
    <scope>NUCLEOTIDE SEQUENCE [LARGE SCALE GENOMIC DNA]</scope>
    <source>
        <strain evidence="11">ATCC 33269</strain>
    </source>
</reference>
<evidence type="ECO:0000256" key="4">
    <source>
        <dbReference type="ARBA" id="ARBA00022475"/>
    </source>
</evidence>
<dbReference type="HOGENOM" id="CLU_012893_6_3_10"/>
<dbReference type="InterPro" id="IPR048279">
    <property type="entry name" value="MdtK-like"/>
</dbReference>
<sequence length="434" mass="47351">MPIIVGQLGTIILGFADTLMIGRHSMPELAAAAFVNNMFVLVLLFSMGFSYGLTPIVGSLYGQGEKGKIGIMLKNSLAANLFLSVVLMGIMALLYLNIAHLGQPEELLPLMKPYFIVNLVSIPFVACFNTFKQLADGTTDTKTAMWILLGGNLLNIIGNYLLIYGKCGLPEMGLLGAGLSTMLSRMLMAVAFAVIVFCSKRYRIYRQGFAAGQINRGDMRHLCGLGVPLGLQMGMEAAAFSLSSVIVGWIGTAALAAHQVMLTVSQFFYMVYYGMAAAVAIRVSYFAGQRDYEALNRSTVAGFHLILLIAFAVSVPVMLLRGAIGSWFTDSSEVCLMVSQVIIPLVVYQFGDGLQCTYANALRGISHVKPLMYVAFVAYFIISLPLGYLFGITFRWGLLGIWSAFPFGLTTAGVLYYYYYRRYLRRIVRGSGAA</sequence>
<evidence type="ECO:0000256" key="6">
    <source>
        <dbReference type="ARBA" id="ARBA00022989"/>
    </source>
</evidence>
<feature type="transmembrane region" description="Helical" evidence="10">
    <location>
        <begin position="267"/>
        <end position="288"/>
    </location>
</feature>
<feature type="transmembrane region" description="Helical" evidence="10">
    <location>
        <begin position="371"/>
        <end position="390"/>
    </location>
</feature>
<keyword evidence="4" id="KW-1003">Cell membrane</keyword>
<dbReference type="PANTHER" id="PTHR43298">
    <property type="entry name" value="MULTIDRUG RESISTANCE PROTEIN NORM-RELATED"/>
    <property type="match status" value="1"/>
</dbReference>
<dbReference type="InterPro" id="IPR050222">
    <property type="entry name" value="MATE_MdtK"/>
</dbReference>
<feature type="transmembrane region" description="Helical" evidence="10">
    <location>
        <begin position="237"/>
        <end position="261"/>
    </location>
</feature>
<feature type="transmembrane region" description="Helical" evidence="10">
    <location>
        <begin position="396"/>
        <end position="419"/>
    </location>
</feature>
<evidence type="ECO:0000256" key="1">
    <source>
        <dbReference type="ARBA" id="ARBA00004651"/>
    </source>
</evidence>
<dbReference type="GO" id="GO:0015297">
    <property type="term" value="F:antiporter activity"/>
    <property type="evidence" value="ECO:0007669"/>
    <property type="project" value="UniProtKB-KW"/>
</dbReference>
<dbReference type="CDD" id="cd13131">
    <property type="entry name" value="MATE_NorM_like"/>
    <property type="match status" value="1"/>
</dbReference>
<accession>E7RM06</accession>
<keyword evidence="12" id="KW-1185">Reference proteome</keyword>
<feature type="transmembrane region" description="Helical" evidence="10">
    <location>
        <begin position="42"/>
        <end position="61"/>
    </location>
</feature>
<dbReference type="GO" id="GO:0005886">
    <property type="term" value="C:plasma membrane"/>
    <property type="evidence" value="ECO:0007669"/>
    <property type="project" value="UniProtKB-SubCell"/>
</dbReference>
<evidence type="ECO:0000256" key="2">
    <source>
        <dbReference type="ARBA" id="ARBA00022448"/>
    </source>
</evidence>
<evidence type="ECO:0000256" key="8">
    <source>
        <dbReference type="ARBA" id="ARBA00023136"/>
    </source>
</evidence>
<comment type="subcellular location">
    <subcellularLocation>
        <location evidence="1">Cell membrane</location>
        <topology evidence="1">Multi-pass membrane protein</topology>
    </subcellularLocation>
</comment>
<dbReference type="PANTHER" id="PTHR43298:SF2">
    <property type="entry name" value="FMN_FAD EXPORTER YEEO-RELATED"/>
    <property type="match status" value="1"/>
</dbReference>
<keyword evidence="2" id="KW-0813">Transport</keyword>
<dbReference type="AlphaFoldDB" id="E7RM06"/>
<keyword evidence="7" id="KW-0406">Ion transport</keyword>
<feature type="transmembrane region" description="Helical" evidence="10">
    <location>
        <begin position="175"/>
        <end position="198"/>
    </location>
</feature>
<dbReference type="InterPro" id="IPR002528">
    <property type="entry name" value="MATE_fam"/>
</dbReference>
<protein>
    <recommendedName>
        <fullName evidence="9">Multidrug-efflux transporter</fullName>
    </recommendedName>
</protein>
<gene>
    <name evidence="11" type="ORF">HMPREF0663_10156</name>
</gene>
<dbReference type="GO" id="GO:0006811">
    <property type="term" value="P:monoatomic ion transport"/>
    <property type="evidence" value="ECO:0007669"/>
    <property type="project" value="UniProtKB-KW"/>
</dbReference>
<keyword evidence="3" id="KW-0050">Antiport</keyword>
<dbReference type="GO" id="GO:0042910">
    <property type="term" value="F:xenobiotic transmembrane transporter activity"/>
    <property type="evidence" value="ECO:0007669"/>
    <property type="project" value="InterPro"/>
</dbReference>
<evidence type="ECO:0000313" key="11">
    <source>
        <dbReference type="EMBL" id="EFZ37787.1"/>
    </source>
</evidence>
<dbReference type="EMBL" id="AEPE02000002">
    <property type="protein sequence ID" value="EFZ37787.1"/>
    <property type="molecule type" value="Genomic_DNA"/>
</dbReference>
<keyword evidence="8 10" id="KW-0472">Membrane</keyword>
<evidence type="ECO:0000256" key="7">
    <source>
        <dbReference type="ARBA" id="ARBA00023065"/>
    </source>
</evidence>
<evidence type="ECO:0000256" key="5">
    <source>
        <dbReference type="ARBA" id="ARBA00022692"/>
    </source>
</evidence>
<evidence type="ECO:0000313" key="12">
    <source>
        <dbReference type="Proteomes" id="UP000005580"/>
    </source>
</evidence>
<organism evidence="11 12">
    <name type="scientific">Hoylesella oralis ATCC 33269</name>
    <dbReference type="NCBI Taxonomy" id="873533"/>
    <lineage>
        <taxon>Bacteria</taxon>
        <taxon>Pseudomonadati</taxon>
        <taxon>Bacteroidota</taxon>
        <taxon>Bacteroidia</taxon>
        <taxon>Bacteroidales</taxon>
        <taxon>Prevotellaceae</taxon>
        <taxon>Hoylesella</taxon>
    </lineage>
</organism>
<dbReference type="eggNOG" id="COG0534">
    <property type="taxonomic scope" value="Bacteria"/>
</dbReference>
<keyword evidence="5 10" id="KW-0812">Transmembrane</keyword>
<dbReference type="PIRSF" id="PIRSF006603">
    <property type="entry name" value="DinF"/>
    <property type="match status" value="1"/>
</dbReference>
<dbReference type="NCBIfam" id="TIGR00797">
    <property type="entry name" value="matE"/>
    <property type="match status" value="1"/>
</dbReference>
<dbReference type="STRING" id="28134.SAMN05444288_0690"/>
<feature type="transmembrane region" description="Helical" evidence="10">
    <location>
        <begin position="300"/>
        <end position="319"/>
    </location>
</feature>
<evidence type="ECO:0000256" key="3">
    <source>
        <dbReference type="ARBA" id="ARBA00022449"/>
    </source>
</evidence>
<feature type="transmembrane region" description="Helical" evidence="10">
    <location>
        <begin position="114"/>
        <end position="131"/>
    </location>
</feature>
<dbReference type="RefSeq" id="WP_004368815.1">
    <property type="nucleotide sequence ID" value="NZ_GL833119.1"/>
</dbReference>
<evidence type="ECO:0000256" key="9">
    <source>
        <dbReference type="ARBA" id="ARBA00031636"/>
    </source>
</evidence>
<keyword evidence="6 10" id="KW-1133">Transmembrane helix</keyword>
<feature type="transmembrane region" description="Helical" evidence="10">
    <location>
        <begin position="331"/>
        <end position="350"/>
    </location>
</feature>
<proteinExistence type="predicted"/>
<name>E7RM06_9BACT</name>